<dbReference type="Proteomes" id="UP000237365">
    <property type="component" value="Unassembled WGS sequence"/>
</dbReference>
<reference evidence="3" key="2">
    <citation type="submission" date="2020-09" db="EMBL/GenBank/DDBJ databases">
        <authorList>
            <person name="Eze J.U."/>
            <person name="Rahube T.O."/>
        </authorList>
    </citation>
    <scope>NUCLEOTIDE SEQUENCE</scope>
    <source>
        <strain evidence="3">DM6</strain>
    </source>
</reference>
<dbReference type="RefSeq" id="WP_060660224.1">
    <property type="nucleotide sequence ID" value="NZ_CAMIRL010000004.1"/>
</dbReference>
<evidence type="ECO:0000313" key="2">
    <source>
        <dbReference type="EMBL" id="POP17426.1"/>
    </source>
</evidence>
<dbReference type="EMBL" id="PQGI02000001">
    <property type="protein sequence ID" value="MEX3185195.1"/>
    <property type="molecule type" value="Genomic_DNA"/>
</dbReference>
<reference evidence="2" key="1">
    <citation type="submission" date="2018-01" db="EMBL/GenBank/DDBJ databases">
        <title>The opportunistic pathogen Serratia marcescens is an overlooked threat to honeybees.</title>
        <authorList>
            <person name="Raymann K."/>
            <person name="Shaffer Z."/>
            <person name="Coon K."/>
            <person name="Salisbury S."/>
            <person name="Moran N.A."/>
        </authorList>
    </citation>
    <scope>NUCLEOTIDE SEQUENCE [LARGE SCALE GENOMIC DNA]</scope>
    <source>
        <strain evidence="2">KZ19</strain>
    </source>
</reference>
<dbReference type="AlphaFoldDB" id="A0A7S6YKD4"/>
<gene>
    <name evidence="1" type="ORF">C3R40_001005</name>
    <name evidence="2" type="ORF">C3R40_08150</name>
</gene>
<accession>A0A7S6YKD4</accession>
<proteinExistence type="predicted"/>
<reference evidence="1 4" key="3">
    <citation type="submission" date="2024-07" db="EMBL/GenBank/DDBJ databases">
        <title>Making a pathogen? Evaluating the impact of protist predation on the evolution of virulence in Serratia marcescens.</title>
        <authorList>
            <person name="Hopkins H."/>
            <person name="Lopezguerra C."/>
            <person name="Lau M.-J."/>
        </authorList>
    </citation>
    <scope>NUCLEOTIDE SEQUENCE [LARGE SCALE GENOMIC DNA]</scope>
    <source>
        <strain evidence="1 4">KZ19</strain>
    </source>
</reference>
<organism evidence="3">
    <name type="scientific">Serratia marcescens</name>
    <dbReference type="NCBI Taxonomy" id="615"/>
    <lineage>
        <taxon>Bacteria</taxon>
        <taxon>Pseudomonadati</taxon>
        <taxon>Pseudomonadota</taxon>
        <taxon>Gammaproteobacteria</taxon>
        <taxon>Enterobacterales</taxon>
        <taxon>Yersiniaceae</taxon>
        <taxon>Serratia</taxon>
    </lineage>
</organism>
<dbReference type="EMBL" id="MW024818">
    <property type="protein sequence ID" value="QOW96822.1"/>
    <property type="molecule type" value="Genomic_DNA"/>
</dbReference>
<sequence length="211" mass="23969">MDAKAVAQGILEGIESLPRGIAYSARRTWQGAGLGGRELKRRNEIETERFIKVVRAGYGIEAPLRELIAVIIRDCYQRMDLQTQTVLSQKLNHVEGYLTGRMGTQFILVQQITHHILKKVIGSTLFKWVFKGVTIAGLNIILLQGIIEQAAVSSRRLREQYPSTYHKLTPRNLDMIYFLAEEYLEPFVAYTSKSKMFCEGVNHELSKVLGQ</sequence>
<dbReference type="EMBL" id="PQGI01000006">
    <property type="protein sequence ID" value="POP17426.1"/>
    <property type="molecule type" value="Genomic_DNA"/>
</dbReference>
<protein>
    <submittedName>
        <fullName evidence="3">Orf70</fullName>
    </submittedName>
</protein>
<name>A0A7S6YKD4_SERMA</name>
<evidence type="ECO:0000313" key="1">
    <source>
        <dbReference type="EMBL" id="MEX3185195.1"/>
    </source>
</evidence>
<evidence type="ECO:0000313" key="4">
    <source>
        <dbReference type="Proteomes" id="UP000237365"/>
    </source>
</evidence>
<reference evidence="1 4" key="4">
    <citation type="submission" date="2024-07" db="EMBL/GenBank/DDBJ databases">
        <authorList>
            <person name="Raymann K."/>
        </authorList>
    </citation>
    <scope>NUCLEOTIDE SEQUENCE [LARGE SCALE GENOMIC DNA]</scope>
    <source>
        <strain evidence="1 4">KZ19</strain>
    </source>
</reference>
<evidence type="ECO:0000313" key="3">
    <source>
        <dbReference type="EMBL" id="QOW96822.1"/>
    </source>
</evidence>